<dbReference type="EMBL" id="JPKY01000178">
    <property type="protein sequence ID" value="KFH40666.1"/>
    <property type="molecule type" value="Genomic_DNA"/>
</dbReference>
<gene>
    <name evidence="2" type="ORF">ACRE_086460</name>
</gene>
<feature type="region of interest" description="Disordered" evidence="1">
    <location>
        <begin position="1"/>
        <end position="27"/>
    </location>
</feature>
<protein>
    <submittedName>
        <fullName evidence="2">Uncharacterized protein</fullName>
    </submittedName>
</protein>
<evidence type="ECO:0000313" key="2">
    <source>
        <dbReference type="EMBL" id="KFH40666.1"/>
    </source>
</evidence>
<dbReference type="AlphaFoldDB" id="A0A086SU84"/>
<proteinExistence type="predicted"/>
<name>A0A086SU84_HAPC1</name>
<dbReference type="HOGENOM" id="CLU_2867107_0_0_1"/>
<dbReference type="Proteomes" id="UP000029964">
    <property type="component" value="Unassembled WGS sequence"/>
</dbReference>
<evidence type="ECO:0000313" key="3">
    <source>
        <dbReference type="Proteomes" id="UP000029964"/>
    </source>
</evidence>
<accession>A0A086SU84</accession>
<sequence length="64" mass="6517">MTRRAYDVTGLPPNCRGSPTPKAGSPMGTILSSVTAHLPPHAAAAAVPRNSTIFEPVVLAGNHG</sequence>
<comment type="caution">
    <text evidence="2">The sequence shown here is derived from an EMBL/GenBank/DDBJ whole genome shotgun (WGS) entry which is preliminary data.</text>
</comment>
<keyword evidence="3" id="KW-1185">Reference proteome</keyword>
<reference evidence="3" key="1">
    <citation type="journal article" date="2014" name="Genome Announc.">
        <title>Genome sequence and annotation of Acremonium chrysogenum, producer of the beta-lactam antibiotic cephalosporin C.</title>
        <authorList>
            <person name="Terfehr D."/>
            <person name="Dahlmann T.A."/>
            <person name="Specht T."/>
            <person name="Zadra I."/>
            <person name="Kuernsteiner H."/>
            <person name="Kueck U."/>
        </authorList>
    </citation>
    <scope>NUCLEOTIDE SEQUENCE [LARGE SCALE GENOMIC DNA]</scope>
    <source>
        <strain evidence="3">ATCC 11550 / CBS 779.69 / DSM 880 / IAM 14645 / JCM 23072 / IMI 49137</strain>
    </source>
</reference>
<evidence type="ECO:0000256" key="1">
    <source>
        <dbReference type="SAM" id="MobiDB-lite"/>
    </source>
</evidence>
<organism evidence="2 3">
    <name type="scientific">Hapsidospora chrysogenum (strain ATCC 11550 / CBS 779.69 / DSM 880 / IAM 14645 / JCM 23072 / IMI 49137)</name>
    <name type="common">Acremonium chrysogenum</name>
    <dbReference type="NCBI Taxonomy" id="857340"/>
    <lineage>
        <taxon>Eukaryota</taxon>
        <taxon>Fungi</taxon>
        <taxon>Dikarya</taxon>
        <taxon>Ascomycota</taxon>
        <taxon>Pezizomycotina</taxon>
        <taxon>Sordariomycetes</taxon>
        <taxon>Hypocreomycetidae</taxon>
        <taxon>Hypocreales</taxon>
        <taxon>Bionectriaceae</taxon>
        <taxon>Hapsidospora</taxon>
    </lineage>
</organism>